<dbReference type="GO" id="GO:0005737">
    <property type="term" value="C:cytoplasm"/>
    <property type="evidence" value="ECO:0007669"/>
    <property type="project" value="TreeGrafter"/>
</dbReference>
<proteinExistence type="predicted"/>
<feature type="compositionally biased region" description="Polar residues" evidence="3">
    <location>
        <begin position="299"/>
        <end position="319"/>
    </location>
</feature>
<reference evidence="5 6" key="1">
    <citation type="journal article" date="2017" name="PLoS Biol.">
        <title>The sea cucumber genome provides insights into morphological evolution and visceral regeneration.</title>
        <authorList>
            <person name="Zhang X."/>
            <person name="Sun L."/>
            <person name="Yuan J."/>
            <person name="Sun Y."/>
            <person name="Gao Y."/>
            <person name="Zhang L."/>
            <person name="Li S."/>
            <person name="Dai H."/>
            <person name="Hamel J.F."/>
            <person name="Liu C."/>
            <person name="Yu Y."/>
            <person name="Liu S."/>
            <person name="Lin W."/>
            <person name="Guo K."/>
            <person name="Jin S."/>
            <person name="Xu P."/>
            <person name="Storey K.B."/>
            <person name="Huan P."/>
            <person name="Zhang T."/>
            <person name="Zhou Y."/>
            <person name="Zhang J."/>
            <person name="Lin C."/>
            <person name="Li X."/>
            <person name="Xing L."/>
            <person name="Huo D."/>
            <person name="Sun M."/>
            <person name="Wang L."/>
            <person name="Mercier A."/>
            <person name="Li F."/>
            <person name="Yang H."/>
            <person name="Xiang J."/>
        </authorList>
    </citation>
    <scope>NUCLEOTIDE SEQUENCE [LARGE SCALE GENOMIC DNA]</scope>
    <source>
        <strain evidence="5">Shaxun</strain>
        <tissue evidence="5">Muscle</tissue>
    </source>
</reference>
<dbReference type="Pfam" id="PF00069">
    <property type="entry name" value="Pkinase"/>
    <property type="match status" value="1"/>
</dbReference>
<keyword evidence="1" id="KW-0547">Nucleotide-binding</keyword>
<dbReference type="AlphaFoldDB" id="A0A2G8LJY3"/>
<evidence type="ECO:0000313" key="6">
    <source>
        <dbReference type="Proteomes" id="UP000230750"/>
    </source>
</evidence>
<dbReference type="InterPro" id="IPR011009">
    <property type="entry name" value="Kinase-like_dom_sf"/>
</dbReference>
<name>A0A2G8LJY3_STIJA</name>
<dbReference type="PANTHER" id="PTHR24346:SF84">
    <property type="entry name" value="TESTIS SPECIFIC SERINE KINASE 5"/>
    <property type="match status" value="1"/>
</dbReference>
<comment type="caution">
    <text evidence="5">The sequence shown here is derived from an EMBL/GenBank/DDBJ whole genome shotgun (WGS) entry which is preliminary data.</text>
</comment>
<evidence type="ECO:0000256" key="2">
    <source>
        <dbReference type="ARBA" id="ARBA00022840"/>
    </source>
</evidence>
<accession>A0A2G8LJY3</accession>
<evidence type="ECO:0000256" key="1">
    <source>
        <dbReference type="ARBA" id="ARBA00022741"/>
    </source>
</evidence>
<evidence type="ECO:0000259" key="4">
    <source>
        <dbReference type="PROSITE" id="PS50011"/>
    </source>
</evidence>
<dbReference type="Proteomes" id="UP000230750">
    <property type="component" value="Unassembled WGS sequence"/>
</dbReference>
<keyword evidence="5" id="KW-0418">Kinase</keyword>
<dbReference type="Gene3D" id="1.10.510.10">
    <property type="entry name" value="Transferase(Phosphotransferase) domain 1"/>
    <property type="match status" value="1"/>
</dbReference>
<dbReference type="SMART" id="SM00220">
    <property type="entry name" value="S_TKc"/>
    <property type="match status" value="1"/>
</dbReference>
<dbReference type="GO" id="GO:0005524">
    <property type="term" value="F:ATP binding"/>
    <property type="evidence" value="ECO:0007669"/>
    <property type="project" value="UniProtKB-KW"/>
</dbReference>
<dbReference type="GO" id="GO:0000226">
    <property type="term" value="P:microtubule cytoskeleton organization"/>
    <property type="evidence" value="ECO:0007669"/>
    <property type="project" value="TreeGrafter"/>
</dbReference>
<organism evidence="5 6">
    <name type="scientific">Stichopus japonicus</name>
    <name type="common">Sea cucumber</name>
    <dbReference type="NCBI Taxonomy" id="307972"/>
    <lineage>
        <taxon>Eukaryota</taxon>
        <taxon>Metazoa</taxon>
        <taxon>Echinodermata</taxon>
        <taxon>Eleutherozoa</taxon>
        <taxon>Echinozoa</taxon>
        <taxon>Holothuroidea</taxon>
        <taxon>Aspidochirotacea</taxon>
        <taxon>Aspidochirotida</taxon>
        <taxon>Stichopodidae</taxon>
        <taxon>Apostichopus</taxon>
    </lineage>
</organism>
<dbReference type="SUPFAM" id="SSF56112">
    <property type="entry name" value="Protein kinase-like (PK-like)"/>
    <property type="match status" value="1"/>
</dbReference>
<evidence type="ECO:0000313" key="5">
    <source>
        <dbReference type="EMBL" id="PIK60568.1"/>
    </source>
</evidence>
<dbReference type="EMBL" id="MRZV01000053">
    <property type="protein sequence ID" value="PIK60568.1"/>
    <property type="molecule type" value="Genomic_DNA"/>
</dbReference>
<evidence type="ECO:0000256" key="3">
    <source>
        <dbReference type="SAM" id="MobiDB-lite"/>
    </source>
</evidence>
<keyword evidence="2" id="KW-0067">ATP-binding</keyword>
<dbReference type="GO" id="GO:0035556">
    <property type="term" value="P:intracellular signal transduction"/>
    <property type="evidence" value="ECO:0007669"/>
    <property type="project" value="TreeGrafter"/>
</dbReference>
<keyword evidence="5" id="KW-0808">Transferase</keyword>
<dbReference type="PANTHER" id="PTHR24346">
    <property type="entry name" value="MAP/MICROTUBULE AFFINITY-REGULATING KINASE"/>
    <property type="match status" value="1"/>
</dbReference>
<sequence>MDADCMSRGSNRFGFSCRFPTNRCNMLSTFCGSYAYAAPEILMAKSYDGKLADIWSLGIVLYAMVNGKLPFHDHDLKNLLEQTKQRLNFQPWVSKECADLIRKLLRQRPLTRLRMRDILNHTWLRMIKPIGRLENKEKLSDYDGIDTPDEEAELIQPKQSRDKSLKEPKLLLLANGETVRQYARKKRGKETWNKKIKNGVERKVIRNAERPQLQFEPERVCPCPANEHIIPAEREASKSDDVIDDDLFVYDDFEDDEPSSDETVTLIPVNRQTVRTWEVGTDKTTICYRLGTAPKSKPSETSANSPTLDLTPLQYQEGS</sequence>
<keyword evidence="6" id="KW-1185">Reference proteome</keyword>
<dbReference type="OrthoDB" id="193931at2759"/>
<feature type="domain" description="Protein kinase" evidence="4">
    <location>
        <begin position="1"/>
        <end position="124"/>
    </location>
</feature>
<dbReference type="STRING" id="307972.A0A2G8LJY3"/>
<dbReference type="GO" id="GO:0050321">
    <property type="term" value="F:tau-protein kinase activity"/>
    <property type="evidence" value="ECO:0007669"/>
    <property type="project" value="TreeGrafter"/>
</dbReference>
<protein>
    <submittedName>
        <fullName evidence="5">Putative serine/threonine-protein kinase MARK-A-like</fullName>
    </submittedName>
</protein>
<dbReference type="InterPro" id="IPR000719">
    <property type="entry name" value="Prot_kinase_dom"/>
</dbReference>
<dbReference type="PROSITE" id="PS50011">
    <property type="entry name" value="PROTEIN_KINASE_DOM"/>
    <property type="match status" value="1"/>
</dbReference>
<gene>
    <name evidence="5" type="ORF">BSL78_02504</name>
</gene>
<feature type="region of interest" description="Disordered" evidence="3">
    <location>
        <begin position="291"/>
        <end position="319"/>
    </location>
</feature>